<dbReference type="EMBL" id="JFHC01000080">
    <property type="protein sequence ID" value="KDR38684.1"/>
    <property type="molecule type" value="Genomic_DNA"/>
</dbReference>
<evidence type="ECO:0000259" key="2">
    <source>
        <dbReference type="Pfam" id="PF00582"/>
    </source>
</evidence>
<proteinExistence type="inferred from homology"/>
<dbReference type="InterPro" id="IPR006016">
    <property type="entry name" value="UspA"/>
</dbReference>
<evidence type="ECO:0000256" key="1">
    <source>
        <dbReference type="ARBA" id="ARBA00008791"/>
    </source>
</evidence>
<evidence type="ECO:0000313" key="4">
    <source>
        <dbReference type="Proteomes" id="UP000027466"/>
    </source>
</evidence>
<keyword evidence="4" id="KW-1185">Reference proteome</keyword>
<protein>
    <submittedName>
        <fullName evidence="3">Universal stress protein UspA</fullName>
    </submittedName>
</protein>
<dbReference type="InterPro" id="IPR006015">
    <property type="entry name" value="Universal_stress_UspA"/>
</dbReference>
<dbReference type="Pfam" id="PF00582">
    <property type="entry name" value="Usp"/>
    <property type="match status" value="1"/>
</dbReference>
<dbReference type="PRINTS" id="PR01438">
    <property type="entry name" value="UNVRSLSTRESS"/>
</dbReference>
<dbReference type="SUPFAM" id="SSF52402">
    <property type="entry name" value="Adenine nucleotide alpha hydrolases-like"/>
    <property type="match status" value="2"/>
</dbReference>
<reference evidence="3 4" key="1">
    <citation type="submission" date="2014-03" db="EMBL/GenBank/DDBJ databases">
        <title>Draft Genome Sequences of Four Burkholderia Strains.</title>
        <authorList>
            <person name="Liu X.Y."/>
            <person name="Li C.X."/>
            <person name="Xu J.H."/>
        </authorList>
    </citation>
    <scope>NUCLEOTIDE SEQUENCE [LARGE SCALE GENOMIC DNA]</scope>
    <source>
        <strain evidence="3 4">DSM 50014</strain>
    </source>
</reference>
<gene>
    <name evidence="3" type="ORF">BG61_38780</name>
</gene>
<feature type="domain" description="UspA" evidence="2">
    <location>
        <begin position="3"/>
        <end position="137"/>
    </location>
</feature>
<dbReference type="CDD" id="cd00293">
    <property type="entry name" value="USP-like"/>
    <property type="match status" value="1"/>
</dbReference>
<dbReference type="AlphaFoldDB" id="A0A069PFT7"/>
<dbReference type="STRING" id="60547.GCA_000751215_06040"/>
<dbReference type="PANTHER" id="PTHR46268:SF15">
    <property type="entry name" value="UNIVERSAL STRESS PROTEIN HP_0031"/>
    <property type="match status" value="1"/>
</dbReference>
<comment type="similarity">
    <text evidence="1">Belongs to the universal stress protein A family.</text>
</comment>
<dbReference type="PANTHER" id="PTHR46268">
    <property type="entry name" value="STRESS RESPONSE PROTEIN NHAX"/>
    <property type="match status" value="1"/>
</dbReference>
<dbReference type="RefSeq" id="WP_035938824.1">
    <property type="nucleotide sequence ID" value="NZ_CADFFX010000048.1"/>
</dbReference>
<dbReference type="Proteomes" id="UP000027466">
    <property type="component" value="Unassembled WGS sequence"/>
</dbReference>
<comment type="caution">
    <text evidence="3">The sequence shown here is derived from an EMBL/GenBank/DDBJ whole genome shotgun (WGS) entry which is preliminary data.</text>
</comment>
<accession>A0A069PFT7</accession>
<name>A0A069PFT7_9BURK</name>
<evidence type="ECO:0000313" key="3">
    <source>
        <dbReference type="EMBL" id="KDR38684.1"/>
    </source>
</evidence>
<sequence>MNWKTVLVHIDNGRRSDERVEFAFSLARRFDAHVTGLYLVCQDLFRPLFNPGESLDLATNERQHAAWRDRAREAFEASANRSGGSAEWRAPAGPALDAAVLHARHADVLVLGQEDREDPASFVARHFVADVVTSVGRPALILPHSGHIKTFGENILVAWDDSREAARALADALPLLRLARFVEVVSVERHRNDERPAGIDVAAYLERHNVRASFSSMPRMAGVGTGATLLNKACDVHADLLVTGAYAHSRGFERVLGGVTRTMLESTTVPVLMSH</sequence>
<dbReference type="Gene3D" id="3.40.50.12370">
    <property type="match status" value="1"/>
</dbReference>
<organism evidence="3 4">
    <name type="scientific">Caballeronia glathei</name>
    <dbReference type="NCBI Taxonomy" id="60547"/>
    <lineage>
        <taxon>Bacteria</taxon>
        <taxon>Pseudomonadati</taxon>
        <taxon>Pseudomonadota</taxon>
        <taxon>Betaproteobacteria</taxon>
        <taxon>Burkholderiales</taxon>
        <taxon>Burkholderiaceae</taxon>
        <taxon>Caballeronia</taxon>
    </lineage>
</organism>